<dbReference type="PATRIC" id="fig|1492898.3.peg.4068"/>
<dbReference type="RefSeq" id="WP_066406461.1">
    <property type="nucleotide sequence ID" value="NZ_CP011390.1"/>
</dbReference>
<reference evidence="3" key="1">
    <citation type="submission" date="2015-01" db="EMBL/GenBank/DDBJ databases">
        <title>Flavisolibacter sp./LCS9/ whole genome sequencing.</title>
        <authorList>
            <person name="Kim M.K."/>
            <person name="Srinivasan S."/>
            <person name="Lee J.-J."/>
        </authorList>
    </citation>
    <scope>NUCLEOTIDE SEQUENCE [LARGE SCALE GENOMIC DNA]</scope>
    <source>
        <strain evidence="3">LCS9</strain>
    </source>
</reference>
<protein>
    <submittedName>
        <fullName evidence="2">Uncharacterized protein</fullName>
    </submittedName>
</protein>
<dbReference type="InterPro" id="IPR014917">
    <property type="entry name" value="DUF1800"/>
</dbReference>
<evidence type="ECO:0000313" key="2">
    <source>
        <dbReference type="EMBL" id="ANE52215.1"/>
    </source>
</evidence>
<name>A0A172TYQ7_9BACT</name>
<feature type="compositionally biased region" description="Basic and acidic residues" evidence="1">
    <location>
        <begin position="387"/>
        <end position="402"/>
    </location>
</feature>
<sequence>MPSNQTKNQHLMWRAGFGPATEQLEQLKEISPKALFKALQKASSKKPAYIDVADDYLKGLFMGAEEAGRQQQKKALEEADRKMVRQKQRDSIKSLNLTWLEQLVSSDAQLREKMAFFWHGHFASRNLNIFFQQQLLDIIRQNALGSFRTLLLQVSQSAAMLNFLNAAQNKKDHPNENFAREVMELFTMGRGHYTEQDIKEAARAFTGWSSNIKGEFVFRRFQHDTDNKTVLGKTGNFTGEDVLDILLDHEQTARYITQKIYRYFVNETVDNEKVEWLSKRFFQSDYNISQLMEDIFTADWFYDEKNIGTRIKSPVELVVGMQRMLPMAVDNEEALLLVQRLLGQLLFYPPNVAGWPGGKNWIDSSSLMFRLRLPQLFTDADEFNIRPKTDDDMTGGQEERSMGKNGQSGKAGKPIQADIFWKLYTKQFDSVSRENLLTTLQATLLQVVPRYGKDIIQNYADSSGRENFIKSTTVQIMSTPEYQMC</sequence>
<feature type="region of interest" description="Disordered" evidence="1">
    <location>
        <begin position="387"/>
        <end position="412"/>
    </location>
</feature>
<dbReference type="Proteomes" id="UP000077177">
    <property type="component" value="Chromosome"/>
</dbReference>
<evidence type="ECO:0000256" key="1">
    <source>
        <dbReference type="SAM" id="MobiDB-lite"/>
    </source>
</evidence>
<organism evidence="2 3">
    <name type="scientific">Flavisolibacter tropicus</name>
    <dbReference type="NCBI Taxonomy" id="1492898"/>
    <lineage>
        <taxon>Bacteria</taxon>
        <taxon>Pseudomonadati</taxon>
        <taxon>Bacteroidota</taxon>
        <taxon>Chitinophagia</taxon>
        <taxon>Chitinophagales</taxon>
        <taxon>Chitinophagaceae</taxon>
        <taxon>Flavisolibacter</taxon>
    </lineage>
</organism>
<dbReference type="KEGG" id="fla:SY85_18690"/>
<dbReference type="Pfam" id="PF08811">
    <property type="entry name" value="DUF1800"/>
    <property type="match status" value="1"/>
</dbReference>
<gene>
    <name evidence="2" type="ORF">SY85_18690</name>
</gene>
<dbReference type="EMBL" id="CP011390">
    <property type="protein sequence ID" value="ANE52215.1"/>
    <property type="molecule type" value="Genomic_DNA"/>
</dbReference>
<dbReference type="AlphaFoldDB" id="A0A172TYQ7"/>
<proteinExistence type="predicted"/>
<dbReference type="OrthoDB" id="9772295at2"/>
<evidence type="ECO:0000313" key="3">
    <source>
        <dbReference type="Proteomes" id="UP000077177"/>
    </source>
</evidence>
<accession>A0A172TYQ7</accession>
<dbReference type="STRING" id="1492898.SY85_18690"/>
<reference evidence="2 3" key="2">
    <citation type="journal article" date="2016" name="Int. J. Syst. Evol. Microbiol.">
        <title>Flavisolibacter tropicus sp. nov., isolated from tropical soil.</title>
        <authorList>
            <person name="Lee J.J."/>
            <person name="Kang M.S."/>
            <person name="Kim G.S."/>
            <person name="Lee C.S."/>
            <person name="Lim S."/>
            <person name="Lee J."/>
            <person name="Roh S.H."/>
            <person name="Kang H."/>
            <person name="Ha J.M."/>
            <person name="Bae S."/>
            <person name="Jung H.Y."/>
            <person name="Kim M.K."/>
        </authorList>
    </citation>
    <scope>NUCLEOTIDE SEQUENCE [LARGE SCALE GENOMIC DNA]</scope>
    <source>
        <strain evidence="2 3">LCS9</strain>
    </source>
</reference>
<keyword evidence="3" id="KW-1185">Reference proteome</keyword>